<evidence type="ECO:0000259" key="4">
    <source>
        <dbReference type="SMART" id="SM00922"/>
    </source>
</evidence>
<dbReference type="InterPro" id="IPR046945">
    <property type="entry name" value="RHMD-like"/>
</dbReference>
<sequence length="435" mass="49037">MVNHLFLEIPRKKCQLIFPDVTPDENAITILNVRAYVIKSNETETNTGGSADYHSQVDGHWIFGTDKWPIANPMSLYEKYKSRRSTWGIDAIGSVIAEIELTNGIKGVGISIGGQPACFIIENHFSRFLEGQDPLNVEYLWDLMWRSSINYGRKGLTIQAISAVDLALWDCAGKLRNEPVYKLLGGKTKNSLPCYATCYDPLAAKNLGFKGAKFPLPYGPADGDVGMKRNIQRIKEIREAVGDDFPLMIDCYMSLTVGYTLELLELIKPYNIKWLEEHLPPDQYDGYAQVKKQNPSKTLLTCGEHEYTRWGFKLLLDKNCVDLLQPDVTWCGGITEARRIVALASAYDVSIIPHGSSIYSYHLQYAFPNLTMGEFIFLSPNGDSISPSFGQLFNDEPLPIDGWIHLDPYKPGFGVTLNRKNLYRPYPRDNQSKSI</sequence>
<gene>
    <name evidence="5" type="ORF">XDN619_LOCUS13052</name>
</gene>
<dbReference type="Pfam" id="PF13378">
    <property type="entry name" value="MR_MLE_C"/>
    <property type="match status" value="1"/>
</dbReference>
<evidence type="ECO:0000256" key="3">
    <source>
        <dbReference type="ARBA" id="ARBA00022842"/>
    </source>
</evidence>
<dbReference type="Gene3D" id="3.20.20.120">
    <property type="entry name" value="Enolase-like C-terminal domain"/>
    <property type="match status" value="1"/>
</dbReference>
<dbReference type="SFLD" id="SFLDS00001">
    <property type="entry name" value="Enolase"/>
    <property type="match status" value="1"/>
</dbReference>
<dbReference type="GO" id="GO:0016836">
    <property type="term" value="F:hydro-lyase activity"/>
    <property type="evidence" value="ECO:0007669"/>
    <property type="project" value="TreeGrafter"/>
</dbReference>
<dbReference type="InterPro" id="IPR029017">
    <property type="entry name" value="Enolase-like_N"/>
</dbReference>
<comment type="caution">
    <text evidence="5">The sequence shown here is derived from an EMBL/GenBank/DDBJ whole genome shotgun (WGS) entry which is preliminary data.</text>
</comment>
<comment type="cofactor">
    <cofactor evidence="1">
        <name>Mg(2+)</name>
        <dbReference type="ChEBI" id="CHEBI:18420"/>
    </cofactor>
</comment>
<dbReference type="GO" id="GO:0000287">
    <property type="term" value="F:magnesium ion binding"/>
    <property type="evidence" value="ECO:0007669"/>
    <property type="project" value="TreeGrafter"/>
</dbReference>
<evidence type="ECO:0000313" key="5">
    <source>
        <dbReference type="EMBL" id="CAF2073420.1"/>
    </source>
</evidence>
<dbReference type="InterPro" id="IPR013342">
    <property type="entry name" value="Mandelate_racemase_C"/>
</dbReference>
<dbReference type="AlphaFoldDB" id="A0A816RNH8"/>
<accession>A0A816RNH8</accession>
<protein>
    <recommendedName>
        <fullName evidence="4">Mandelate racemase/muconate lactonizing enzyme C-terminal domain-containing protein</fullName>
    </recommendedName>
</protein>
<dbReference type="EMBL" id="CAJNRG010005195">
    <property type="protein sequence ID" value="CAF2073420.1"/>
    <property type="molecule type" value="Genomic_DNA"/>
</dbReference>
<dbReference type="Gene3D" id="3.30.390.10">
    <property type="entry name" value="Enolase-like, N-terminal domain"/>
    <property type="match status" value="1"/>
</dbReference>
<dbReference type="SUPFAM" id="SSF54826">
    <property type="entry name" value="Enolase N-terminal domain-like"/>
    <property type="match status" value="1"/>
</dbReference>
<dbReference type="InterPro" id="IPR013341">
    <property type="entry name" value="Mandelate_racemase_N_dom"/>
</dbReference>
<reference evidence="5" key="1">
    <citation type="submission" date="2021-02" db="EMBL/GenBank/DDBJ databases">
        <authorList>
            <person name="Nowell W R."/>
        </authorList>
    </citation>
    <scope>NUCLEOTIDE SEQUENCE</scope>
</reference>
<evidence type="ECO:0000256" key="2">
    <source>
        <dbReference type="ARBA" id="ARBA00022723"/>
    </source>
</evidence>
<dbReference type="SMART" id="SM00922">
    <property type="entry name" value="MR_MLE"/>
    <property type="match status" value="1"/>
</dbReference>
<dbReference type="SUPFAM" id="SSF51604">
    <property type="entry name" value="Enolase C-terminal domain-like"/>
    <property type="match status" value="1"/>
</dbReference>
<dbReference type="PANTHER" id="PTHR13794:SF58">
    <property type="entry name" value="MITOCHONDRIAL ENOLASE SUPERFAMILY MEMBER 1"/>
    <property type="match status" value="1"/>
</dbReference>
<dbReference type="GO" id="GO:0016052">
    <property type="term" value="P:carbohydrate catabolic process"/>
    <property type="evidence" value="ECO:0007669"/>
    <property type="project" value="TreeGrafter"/>
</dbReference>
<name>A0A816RNH8_9BILA</name>
<dbReference type="NCBIfam" id="NF011968">
    <property type="entry name" value="PRK15440.1"/>
    <property type="match status" value="1"/>
</dbReference>
<organism evidence="5 6">
    <name type="scientific">Rotaria magnacalcarata</name>
    <dbReference type="NCBI Taxonomy" id="392030"/>
    <lineage>
        <taxon>Eukaryota</taxon>
        <taxon>Metazoa</taxon>
        <taxon>Spiralia</taxon>
        <taxon>Gnathifera</taxon>
        <taxon>Rotifera</taxon>
        <taxon>Eurotatoria</taxon>
        <taxon>Bdelloidea</taxon>
        <taxon>Philodinida</taxon>
        <taxon>Philodinidae</taxon>
        <taxon>Rotaria</taxon>
    </lineage>
</organism>
<evidence type="ECO:0000313" key="6">
    <source>
        <dbReference type="Proteomes" id="UP000663887"/>
    </source>
</evidence>
<feature type="domain" description="Mandelate racemase/muconate lactonizing enzyme C-terminal" evidence="4">
    <location>
        <begin position="199"/>
        <end position="295"/>
    </location>
</feature>
<keyword evidence="3" id="KW-0460">Magnesium</keyword>
<dbReference type="SFLD" id="SFLDG00179">
    <property type="entry name" value="mandelate_racemase"/>
    <property type="match status" value="1"/>
</dbReference>
<evidence type="ECO:0000256" key="1">
    <source>
        <dbReference type="ARBA" id="ARBA00001946"/>
    </source>
</evidence>
<dbReference type="Proteomes" id="UP000663887">
    <property type="component" value="Unassembled WGS sequence"/>
</dbReference>
<dbReference type="InterPro" id="IPR029065">
    <property type="entry name" value="Enolase_C-like"/>
</dbReference>
<dbReference type="FunFam" id="3.20.20.120:FF:000005">
    <property type="entry name" value="Putative L-rhamnonate dehydratase"/>
    <property type="match status" value="1"/>
</dbReference>
<proteinExistence type="predicted"/>
<keyword evidence="2" id="KW-0479">Metal-binding</keyword>
<dbReference type="Pfam" id="PF02746">
    <property type="entry name" value="MR_MLE_N"/>
    <property type="match status" value="1"/>
</dbReference>
<dbReference type="InterPro" id="IPR036849">
    <property type="entry name" value="Enolase-like_C_sf"/>
</dbReference>
<dbReference type="PANTHER" id="PTHR13794">
    <property type="entry name" value="ENOLASE SUPERFAMILY, MANDELATE RACEMASE"/>
    <property type="match status" value="1"/>
</dbReference>